<dbReference type="PRINTS" id="PR00987">
    <property type="entry name" value="TRNASYNTHGLU"/>
</dbReference>
<feature type="binding site" evidence="7">
    <location>
        <position position="166"/>
    </location>
    <ligand>
        <name>Zn(2+)</name>
        <dbReference type="ChEBI" id="CHEBI:29105"/>
    </ligand>
</feature>
<dbReference type="InterPro" id="IPR004527">
    <property type="entry name" value="Glu-tRNA-ligase_bac/mito"/>
</dbReference>
<keyword evidence="5 7" id="KW-0648">Protein biosynthesis</keyword>
<dbReference type="InterPro" id="IPR000924">
    <property type="entry name" value="Glu/Gln-tRNA-synth"/>
</dbReference>
<feature type="short sequence motif" description="'HIGH' region" evidence="7">
    <location>
        <begin position="46"/>
        <end position="56"/>
    </location>
</feature>
<keyword evidence="11" id="KW-1185">Reference proteome</keyword>
<dbReference type="GO" id="GO:0000049">
    <property type="term" value="F:tRNA binding"/>
    <property type="evidence" value="ECO:0007669"/>
    <property type="project" value="InterPro"/>
</dbReference>
<keyword evidence="2 7" id="KW-0436">Ligase</keyword>
<keyword evidence="7" id="KW-0479">Metal-binding</keyword>
<gene>
    <name evidence="7" type="primary">gltX</name>
    <name evidence="10" type="ORF">SAMN02949497_1824</name>
</gene>
<dbReference type="PANTHER" id="PTHR43311:SF2">
    <property type="entry name" value="GLUTAMATE--TRNA LIGASE, MITOCHONDRIAL-RELATED"/>
    <property type="match status" value="1"/>
</dbReference>
<dbReference type="NCBIfam" id="TIGR00464">
    <property type="entry name" value="gltX_bact"/>
    <property type="match status" value="1"/>
</dbReference>
<dbReference type="EC" id="6.1.1.17" evidence="7"/>
<dbReference type="InterPro" id="IPR001412">
    <property type="entry name" value="aa-tRNA-synth_I_CS"/>
</dbReference>
<comment type="cofactor">
    <cofactor evidence="7">
        <name>Zn(2+)</name>
        <dbReference type="ChEBI" id="CHEBI:29105"/>
    </cofactor>
    <text evidence="7">Binds 1 zinc ion per subunit.</text>
</comment>
<comment type="function">
    <text evidence="7">Catalyzes the attachment of glutamate to tRNA(Glu) in a two-step reaction: glutamate is first activated by ATP to form Glu-AMP and then transferred to the acceptor end of tRNA(Glu).</text>
</comment>
<evidence type="ECO:0000259" key="8">
    <source>
        <dbReference type="Pfam" id="PF00749"/>
    </source>
</evidence>
<keyword evidence="3 7" id="KW-0547">Nucleotide-binding</keyword>
<evidence type="ECO:0000313" key="11">
    <source>
        <dbReference type="Proteomes" id="UP000192923"/>
    </source>
</evidence>
<dbReference type="Pfam" id="PF19269">
    <property type="entry name" value="Anticodon_2"/>
    <property type="match status" value="1"/>
</dbReference>
<dbReference type="InterPro" id="IPR020751">
    <property type="entry name" value="aa-tRNA-synth_I_codon-bd_sub2"/>
</dbReference>
<keyword evidence="7" id="KW-0862">Zinc</keyword>
<dbReference type="Gene3D" id="3.40.50.620">
    <property type="entry name" value="HUPs"/>
    <property type="match status" value="1"/>
</dbReference>
<dbReference type="InterPro" id="IPR049940">
    <property type="entry name" value="GluQ/Sye"/>
</dbReference>
<dbReference type="HAMAP" id="MF_00022">
    <property type="entry name" value="Glu_tRNA_synth_type1"/>
    <property type="match status" value="1"/>
</dbReference>
<comment type="subcellular location">
    <subcellularLocation>
        <location evidence="7">Cytoplasm</location>
    </subcellularLocation>
</comment>
<evidence type="ECO:0000256" key="1">
    <source>
        <dbReference type="ARBA" id="ARBA00007894"/>
    </source>
</evidence>
<protein>
    <recommendedName>
        <fullName evidence="7">Glutamate--tRNA ligase</fullName>
        <ecNumber evidence="7">6.1.1.17</ecNumber>
    </recommendedName>
    <alternativeName>
        <fullName evidence="7">Glutamyl-tRNA synthetase</fullName>
        <shortName evidence="7">GluRS</shortName>
    </alternativeName>
</protein>
<dbReference type="AlphaFoldDB" id="A0A1Y6CW56"/>
<feature type="binding site" evidence="7">
    <location>
        <position position="139"/>
    </location>
    <ligand>
        <name>Zn(2+)</name>
        <dbReference type="ChEBI" id="CHEBI:29105"/>
    </ligand>
</feature>
<comment type="catalytic activity">
    <reaction evidence="7">
        <text>tRNA(Glu) + L-glutamate + ATP = L-glutamyl-tRNA(Glu) + AMP + diphosphate</text>
        <dbReference type="Rhea" id="RHEA:23540"/>
        <dbReference type="Rhea" id="RHEA-COMP:9663"/>
        <dbReference type="Rhea" id="RHEA-COMP:9680"/>
        <dbReference type="ChEBI" id="CHEBI:29985"/>
        <dbReference type="ChEBI" id="CHEBI:30616"/>
        <dbReference type="ChEBI" id="CHEBI:33019"/>
        <dbReference type="ChEBI" id="CHEBI:78442"/>
        <dbReference type="ChEBI" id="CHEBI:78520"/>
        <dbReference type="ChEBI" id="CHEBI:456215"/>
        <dbReference type="EC" id="6.1.1.17"/>
    </reaction>
</comment>
<dbReference type="SUPFAM" id="SSF52374">
    <property type="entry name" value="Nucleotidylyl transferase"/>
    <property type="match status" value="1"/>
</dbReference>
<dbReference type="STRING" id="1760988.SAMN02949497_1824"/>
<comment type="subunit">
    <text evidence="7">Monomer.</text>
</comment>
<feature type="binding site" evidence="7">
    <location>
        <position position="141"/>
    </location>
    <ligand>
        <name>Zn(2+)</name>
        <dbReference type="ChEBI" id="CHEBI:29105"/>
    </ligand>
</feature>
<dbReference type="InterPro" id="IPR020058">
    <property type="entry name" value="Glu/Gln-tRNA-synth_Ib_cat-dom"/>
</dbReference>
<organism evidence="10 11">
    <name type="scientific">Methylomagnum ishizawai</name>
    <dbReference type="NCBI Taxonomy" id="1760988"/>
    <lineage>
        <taxon>Bacteria</taxon>
        <taxon>Pseudomonadati</taxon>
        <taxon>Pseudomonadota</taxon>
        <taxon>Gammaproteobacteria</taxon>
        <taxon>Methylococcales</taxon>
        <taxon>Methylococcaceae</taxon>
        <taxon>Methylomagnum</taxon>
    </lineage>
</organism>
<keyword evidence="6 7" id="KW-0030">Aminoacyl-tRNA synthetase</keyword>
<evidence type="ECO:0000256" key="2">
    <source>
        <dbReference type="ARBA" id="ARBA00022598"/>
    </source>
</evidence>
<accession>A0A1Y6CW56</accession>
<evidence type="ECO:0000256" key="4">
    <source>
        <dbReference type="ARBA" id="ARBA00022840"/>
    </source>
</evidence>
<keyword evidence="7" id="KW-0963">Cytoplasm</keyword>
<reference evidence="10 11" key="1">
    <citation type="submission" date="2016-12" db="EMBL/GenBank/DDBJ databases">
        <authorList>
            <person name="Song W.-J."/>
            <person name="Kurnit D.M."/>
        </authorList>
    </citation>
    <scope>NUCLEOTIDE SEQUENCE [LARGE SCALE GENOMIC DNA]</scope>
    <source>
        <strain evidence="10 11">175</strain>
    </source>
</reference>
<dbReference type="Proteomes" id="UP000192923">
    <property type="component" value="Unassembled WGS sequence"/>
</dbReference>
<feature type="domain" description="Glutamyl/glutaminyl-tRNA synthetase class Ib catalytic" evidence="8">
    <location>
        <begin position="41"/>
        <end position="350"/>
    </location>
</feature>
<dbReference type="RefSeq" id="WP_254899346.1">
    <property type="nucleotide sequence ID" value="NZ_FXAM01000001.1"/>
</dbReference>
<dbReference type="GO" id="GO:0008270">
    <property type="term" value="F:zinc ion binding"/>
    <property type="evidence" value="ECO:0007669"/>
    <property type="project" value="UniProtKB-UniRule"/>
</dbReference>
<evidence type="ECO:0000313" key="10">
    <source>
        <dbReference type="EMBL" id="SMF94506.1"/>
    </source>
</evidence>
<dbReference type="GO" id="GO:0004818">
    <property type="term" value="F:glutamate-tRNA ligase activity"/>
    <property type="evidence" value="ECO:0007669"/>
    <property type="project" value="UniProtKB-UniRule"/>
</dbReference>
<proteinExistence type="inferred from homology"/>
<dbReference type="SUPFAM" id="SSF48163">
    <property type="entry name" value="An anticodon-binding domain of class I aminoacyl-tRNA synthetases"/>
    <property type="match status" value="1"/>
</dbReference>
<evidence type="ECO:0000256" key="3">
    <source>
        <dbReference type="ARBA" id="ARBA00022741"/>
    </source>
</evidence>
<sequence>MTGEANQAAPRPWAKVAPPKPLLLKFPAILLSFIASMNPTKTRFAPSPTGLMHIGNARTALFSALYGESFLLRIEDTDAERSRREFVDELLADLRWMGLPWQEGPQTAEPGPDYFQSRRGAVYQRYYDALEQNGLAYPCFCTPRELEISRKIQLSSGQPPRYTGKCAHLNPEEVARKRAEGLEPTLRFKVPKRETVEFLDGVRGPQKFATDDIGDFIIRRADGSAAFFFCNAIDDALMGVTHVLRGEDHLANTPRQLLVLKALDLPAPQYAHNSLILGDDGAPLSKRNGSRSIAQLREEGYFPLALLNMLARLGHHYDSEDIMDFAALKARFDLSRLGKSPARFDIDHLKHWQQLAVRSADPATLKPWLHAETRALVPEDQLAAFLDIVRSNCLFPAEADGWARILFADELKAEPDMAAAARGAGEAFFLAALDAATLAGADFDAFMKALKAKTGAKGKGLFLPLRAALTGRHDGPELGALYRILDPARLHRRLAEFTYESE</sequence>
<dbReference type="Pfam" id="PF00749">
    <property type="entry name" value="tRNA-synt_1c"/>
    <property type="match status" value="1"/>
</dbReference>
<evidence type="ECO:0000259" key="9">
    <source>
        <dbReference type="Pfam" id="PF19269"/>
    </source>
</evidence>
<name>A0A1Y6CW56_9GAMM</name>
<dbReference type="PROSITE" id="PS00178">
    <property type="entry name" value="AA_TRNA_LIGASE_I"/>
    <property type="match status" value="1"/>
</dbReference>
<dbReference type="InterPro" id="IPR008925">
    <property type="entry name" value="aa_tRNA-synth_I_cd-bd_sf"/>
</dbReference>
<dbReference type="InterPro" id="IPR045462">
    <property type="entry name" value="aa-tRNA-synth_I_cd-bd"/>
</dbReference>
<dbReference type="GO" id="GO:0006424">
    <property type="term" value="P:glutamyl-tRNA aminoacylation"/>
    <property type="evidence" value="ECO:0007669"/>
    <property type="project" value="UniProtKB-UniRule"/>
</dbReference>
<dbReference type="PANTHER" id="PTHR43311">
    <property type="entry name" value="GLUTAMATE--TRNA LIGASE"/>
    <property type="match status" value="1"/>
</dbReference>
<evidence type="ECO:0000256" key="6">
    <source>
        <dbReference type="ARBA" id="ARBA00023146"/>
    </source>
</evidence>
<feature type="domain" description="Aminoacyl-tRNA synthetase class I anticodon-binding" evidence="9">
    <location>
        <begin position="365"/>
        <end position="496"/>
    </location>
</feature>
<feature type="short sequence motif" description="'KMSKS' region" evidence="7">
    <location>
        <begin position="283"/>
        <end position="287"/>
    </location>
</feature>
<dbReference type="EMBL" id="FXAM01000001">
    <property type="protein sequence ID" value="SMF94506.1"/>
    <property type="molecule type" value="Genomic_DNA"/>
</dbReference>
<keyword evidence="4 7" id="KW-0067">ATP-binding</keyword>
<feature type="binding site" evidence="7">
    <location>
        <position position="286"/>
    </location>
    <ligand>
        <name>ATP</name>
        <dbReference type="ChEBI" id="CHEBI:30616"/>
    </ligand>
</feature>
<feature type="binding site" evidence="7">
    <location>
        <position position="168"/>
    </location>
    <ligand>
        <name>Zn(2+)</name>
        <dbReference type="ChEBI" id="CHEBI:29105"/>
    </ligand>
</feature>
<evidence type="ECO:0000256" key="7">
    <source>
        <dbReference type="HAMAP-Rule" id="MF_00022"/>
    </source>
</evidence>
<dbReference type="GO" id="GO:0005524">
    <property type="term" value="F:ATP binding"/>
    <property type="evidence" value="ECO:0007669"/>
    <property type="project" value="UniProtKB-UniRule"/>
</dbReference>
<comment type="similarity">
    <text evidence="1 7">Belongs to the class-I aminoacyl-tRNA synthetase family. Glutamate--tRNA ligase type 1 subfamily.</text>
</comment>
<dbReference type="GO" id="GO:0005829">
    <property type="term" value="C:cytosol"/>
    <property type="evidence" value="ECO:0007669"/>
    <property type="project" value="TreeGrafter"/>
</dbReference>
<dbReference type="Gene3D" id="1.10.10.350">
    <property type="match status" value="1"/>
</dbReference>
<evidence type="ECO:0000256" key="5">
    <source>
        <dbReference type="ARBA" id="ARBA00022917"/>
    </source>
</evidence>
<dbReference type="InterPro" id="IPR014729">
    <property type="entry name" value="Rossmann-like_a/b/a_fold"/>
</dbReference>